<sequence>MKPETVWISILILFLFVSGAAAHRIHVFASREGPNVEGRVYSSSGRGIRADVRLYDAADDLAARTQTSENGTFRFDGLDTKVTRVEAVTDDGHRAERALNPVPGGAPSESAVSAPEQGIRLRDVIAGLGTIAGLAGLAHFWSTRRRARGGKT</sequence>
<dbReference type="InterPro" id="IPR013783">
    <property type="entry name" value="Ig-like_fold"/>
</dbReference>
<reference evidence="2" key="1">
    <citation type="submission" date="2015-02" db="EMBL/GenBank/DDBJ databases">
        <title>Description and complete genome sequence of the first cultured representative of the subdivision 5 of the Verrucomicrobia phylum.</title>
        <authorList>
            <person name="Spring S."/>
            <person name="Bunk B."/>
            <person name="Sproer C."/>
            <person name="Klenk H.-P."/>
        </authorList>
    </citation>
    <scope>NUCLEOTIDE SEQUENCE [LARGE SCALE GENOMIC DNA]</scope>
    <source>
        <strain evidence="2">L21-Fru-AB</strain>
    </source>
</reference>
<dbReference type="Gene3D" id="2.60.40.10">
    <property type="entry name" value="Immunoglobulins"/>
    <property type="match status" value="1"/>
</dbReference>
<gene>
    <name evidence="1" type="ORF">L21SP4_01893</name>
</gene>
<dbReference type="InterPro" id="IPR008969">
    <property type="entry name" value="CarboxyPept-like_regulatory"/>
</dbReference>
<keyword evidence="2" id="KW-1185">Reference proteome</keyword>
<dbReference type="RefSeq" id="WP_052882393.1">
    <property type="nucleotide sequence ID" value="NZ_CP010904.1"/>
</dbReference>
<evidence type="ECO:0008006" key="3">
    <source>
        <dbReference type="Google" id="ProtNLM"/>
    </source>
</evidence>
<dbReference type="STRING" id="1307763.L21SP4_01893"/>
<dbReference type="SUPFAM" id="SSF49464">
    <property type="entry name" value="Carboxypeptidase regulatory domain-like"/>
    <property type="match status" value="1"/>
</dbReference>
<proteinExistence type="predicted"/>
<accession>A0A0G3ELT7</accession>
<reference evidence="1 2" key="2">
    <citation type="journal article" date="2016" name="ISME J.">
        <title>Characterization of the first cultured representative of Verrucomicrobia subdivision 5 indicates the proposal of a novel phylum.</title>
        <authorList>
            <person name="Spring S."/>
            <person name="Bunk B."/>
            <person name="Sproer C."/>
            <person name="Schumann P."/>
            <person name="Rohde M."/>
            <person name="Tindall B.J."/>
            <person name="Klenk H.P."/>
        </authorList>
    </citation>
    <scope>NUCLEOTIDE SEQUENCE [LARGE SCALE GENOMIC DNA]</scope>
    <source>
        <strain evidence="1 2">L21-Fru-AB</strain>
    </source>
</reference>
<organism evidence="1 2">
    <name type="scientific">Kiritimatiella glycovorans</name>
    <dbReference type="NCBI Taxonomy" id="1307763"/>
    <lineage>
        <taxon>Bacteria</taxon>
        <taxon>Pseudomonadati</taxon>
        <taxon>Kiritimatiellota</taxon>
        <taxon>Kiritimatiellia</taxon>
        <taxon>Kiritimatiellales</taxon>
        <taxon>Kiritimatiellaceae</taxon>
        <taxon>Kiritimatiella</taxon>
    </lineage>
</organism>
<protein>
    <recommendedName>
        <fullName evidence="3">Carboxypeptidase regulatory-like domain-containing protein</fullName>
    </recommendedName>
</protein>
<evidence type="ECO:0000313" key="1">
    <source>
        <dbReference type="EMBL" id="AKJ65129.1"/>
    </source>
</evidence>
<dbReference type="Proteomes" id="UP000035268">
    <property type="component" value="Chromosome"/>
</dbReference>
<name>A0A0G3ELT7_9BACT</name>
<dbReference type="KEGG" id="vbl:L21SP4_01893"/>
<dbReference type="EMBL" id="CP010904">
    <property type="protein sequence ID" value="AKJ65129.1"/>
    <property type="molecule type" value="Genomic_DNA"/>
</dbReference>
<dbReference type="AlphaFoldDB" id="A0A0G3ELT7"/>
<evidence type="ECO:0000313" key="2">
    <source>
        <dbReference type="Proteomes" id="UP000035268"/>
    </source>
</evidence>